<proteinExistence type="predicted"/>
<sequence length="745" mass="81561">MIDHLLWYRSPAAEWTDALPLGNGRLGAMVFGGVVRDEFQLNEDTLWSGGPYVAVNPEAYRHLETVRELIFAGCYAEAQDVANVHLMGRPYLQTSYQPAGRLLLGFDHATLFSDYRRSLDLKRALATTTYTADGVAFRRESFVSAADGVLVIRVTADRPGSVSFGAEFVSEQPGAVHVEGNALHFDGRNRAEVGIPGKLRWALDARVLNEGGAISTEADRLVVAGVDNATILLDIATSFRRFDDVSGDPQTDVATRLDAAAVKSYDELLANHLAAHGALYDRFDIDLDRTQAADQPTDLRIAGFTAGDDPDLAALYVRFGRYLAIASSRPGTQPANLQGIWNKEIRPPWGSKYTSNINVQMNYWLPDVANLGDCVEPLVRMVEELAVTGAKIARAHYSARGWVLHHNTDLWRATGPVDGAQWGLWPTGGAWLCAQLWDHARFAGFPEALVERLYPLLAGASRFFIDTLVQLPGTEFLVTAPSVSPENVHPHGSSLCAGPTMDNQILRDLFAATIAAAHRLDRDHELAEKLMAISARLPADRIGAQGQLQEWPEDWDADVPEIHHRHVSHLYGVYPSLQISPERTPELALAARRSLEIRGDDATGWGIGWRINLWARLGDGDRAHSVLARLLHPERSYRNLFDAHPPFQIDGNFGGAAGILEMLVQSDEEQIRLLPACPKRWTSGAIRGVRARGGVELDFGWAEGSLTALTVRAMQPYTGSISHRGSVLASQLPAGETLVLGSPTS</sequence>
<feature type="domain" description="Glycosyl hydrolase family 95 N-terminal" evidence="1">
    <location>
        <begin position="6"/>
        <end position="240"/>
    </location>
</feature>
<feature type="domain" description="Alpha fucosidase A-like C-terminal" evidence="2">
    <location>
        <begin position="665"/>
        <end position="722"/>
    </location>
</feature>
<evidence type="ECO:0000259" key="3">
    <source>
        <dbReference type="Pfam" id="PF22124"/>
    </source>
</evidence>
<evidence type="ECO:0000259" key="2">
    <source>
        <dbReference type="Pfam" id="PF21307"/>
    </source>
</evidence>
<dbReference type="InterPro" id="IPR012341">
    <property type="entry name" value="6hp_glycosidase-like_sf"/>
</dbReference>
<evidence type="ECO:0000313" key="4">
    <source>
        <dbReference type="EMBL" id="GLQ56442.1"/>
    </source>
</evidence>
<dbReference type="InterPro" id="IPR016518">
    <property type="entry name" value="Alpha-L-fucosidase"/>
</dbReference>
<name>A0ABQ5W8Z6_9HYPH</name>
<dbReference type="Gene3D" id="1.50.10.10">
    <property type="match status" value="1"/>
</dbReference>
<feature type="domain" description="Glycosyl hydrolase family 95 catalytic" evidence="3">
    <location>
        <begin position="264"/>
        <end position="663"/>
    </location>
</feature>
<dbReference type="InterPro" id="IPR049053">
    <property type="entry name" value="AFCA-like_C"/>
</dbReference>
<organism evidence="4 5">
    <name type="scientific">Devosia nitrariae</name>
    <dbReference type="NCBI Taxonomy" id="2071872"/>
    <lineage>
        <taxon>Bacteria</taxon>
        <taxon>Pseudomonadati</taxon>
        <taxon>Pseudomonadota</taxon>
        <taxon>Alphaproteobacteria</taxon>
        <taxon>Hyphomicrobiales</taxon>
        <taxon>Devosiaceae</taxon>
        <taxon>Devosia</taxon>
    </lineage>
</organism>
<evidence type="ECO:0000313" key="5">
    <source>
        <dbReference type="Proteomes" id="UP001156691"/>
    </source>
</evidence>
<comment type="caution">
    <text evidence="4">The sequence shown here is derived from an EMBL/GenBank/DDBJ whole genome shotgun (WGS) entry which is preliminary data.</text>
</comment>
<dbReference type="PANTHER" id="PTHR31084">
    <property type="entry name" value="ALPHA-L-FUCOSIDASE 2"/>
    <property type="match status" value="1"/>
</dbReference>
<dbReference type="PIRSF" id="PIRSF007663">
    <property type="entry name" value="UCP007663"/>
    <property type="match status" value="1"/>
</dbReference>
<dbReference type="InterPro" id="IPR008928">
    <property type="entry name" value="6-hairpin_glycosidase_sf"/>
</dbReference>
<dbReference type="InterPro" id="IPR027414">
    <property type="entry name" value="GH95_N_dom"/>
</dbReference>
<dbReference type="PANTHER" id="PTHR31084:SF0">
    <property type="entry name" value="ALPHA-L-FUCOSIDASE 2"/>
    <property type="match status" value="1"/>
</dbReference>
<dbReference type="InterPro" id="IPR054363">
    <property type="entry name" value="GH95_cat"/>
</dbReference>
<gene>
    <name evidence="4" type="ORF">GCM10010862_37010</name>
</gene>
<evidence type="ECO:0000259" key="1">
    <source>
        <dbReference type="Pfam" id="PF14498"/>
    </source>
</evidence>
<dbReference type="GO" id="GO:0016787">
    <property type="term" value="F:hydrolase activity"/>
    <property type="evidence" value="ECO:0007669"/>
    <property type="project" value="UniProtKB-KW"/>
</dbReference>
<protein>
    <submittedName>
        <fullName evidence="4">Alpha/beta hydrolase</fullName>
    </submittedName>
</protein>
<keyword evidence="4" id="KW-0378">Hydrolase</keyword>
<dbReference type="RefSeq" id="WP_284341849.1">
    <property type="nucleotide sequence ID" value="NZ_BSNS01000020.1"/>
</dbReference>
<reference evidence="5" key="1">
    <citation type="journal article" date="2019" name="Int. J. Syst. Evol. Microbiol.">
        <title>The Global Catalogue of Microorganisms (GCM) 10K type strain sequencing project: providing services to taxonomists for standard genome sequencing and annotation.</title>
        <authorList>
            <consortium name="The Broad Institute Genomics Platform"/>
            <consortium name="The Broad Institute Genome Sequencing Center for Infectious Disease"/>
            <person name="Wu L."/>
            <person name="Ma J."/>
        </authorList>
    </citation>
    <scope>NUCLEOTIDE SEQUENCE [LARGE SCALE GENOMIC DNA]</scope>
    <source>
        <strain evidence="5">NBRC 112416</strain>
    </source>
</reference>
<dbReference type="EMBL" id="BSNS01000020">
    <property type="protein sequence ID" value="GLQ56442.1"/>
    <property type="molecule type" value="Genomic_DNA"/>
</dbReference>
<keyword evidence="5" id="KW-1185">Reference proteome</keyword>
<dbReference type="Pfam" id="PF21307">
    <property type="entry name" value="Glyco_hydro_95_C"/>
    <property type="match status" value="1"/>
</dbReference>
<dbReference type="Proteomes" id="UP001156691">
    <property type="component" value="Unassembled WGS sequence"/>
</dbReference>
<dbReference type="SUPFAM" id="SSF48208">
    <property type="entry name" value="Six-hairpin glycosidases"/>
    <property type="match status" value="1"/>
</dbReference>
<dbReference type="Pfam" id="PF22124">
    <property type="entry name" value="Glyco_hydro_95_cat"/>
    <property type="match status" value="1"/>
</dbReference>
<accession>A0ABQ5W8Z6</accession>
<dbReference type="Pfam" id="PF14498">
    <property type="entry name" value="Glyco_hyd_65N_2"/>
    <property type="match status" value="1"/>
</dbReference>